<dbReference type="InterPro" id="IPR029063">
    <property type="entry name" value="SAM-dependent_MTases_sf"/>
</dbReference>
<name>A0AAU8BKC3_9VIBR</name>
<dbReference type="InterPro" id="IPR025714">
    <property type="entry name" value="Methyltranfer_dom"/>
</dbReference>
<organism evidence="2">
    <name type="scientific">Vibrio chaetopteri</name>
    <dbReference type="NCBI Taxonomy" id="3016528"/>
    <lineage>
        <taxon>Bacteria</taxon>
        <taxon>Pseudomonadati</taxon>
        <taxon>Pseudomonadota</taxon>
        <taxon>Gammaproteobacteria</taxon>
        <taxon>Vibrionales</taxon>
        <taxon>Vibrionaceae</taxon>
        <taxon>Vibrio</taxon>
    </lineage>
</organism>
<dbReference type="PANTHER" id="PTHR13369">
    <property type="match status" value="1"/>
</dbReference>
<dbReference type="Gene3D" id="3.40.50.150">
    <property type="entry name" value="Vaccinia Virus protein VP39"/>
    <property type="match status" value="1"/>
</dbReference>
<dbReference type="AlphaFoldDB" id="A0AAU8BKC3"/>
<dbReference type="KEGG" id="vck:PG915_06135"/>
<feature type="domain" description="Methyltransferase" evidence="1">
    <location>
        <begin position="106"/>
        <end position="231"/>
    </location>
</feature>
<dbReference type="GO" id="GO:0008168">
    <property type="term" value="F:methyltransferase activity"/>
    <property type="evidence" value="ECO:0007669"/>
    <property type="project" value="UniProtKB-KW"/>
</dbReference>
<dbReference type="SUPFAM" id="SSF53335">
    <property type="entry name" value="S-adenosyl-L-methionine-dependent methyltransferases"/>
    <property type="match status" value="1"/>
</dbReference>
<dbReference type="RefSeq" id="WP_353498317.1">
    <property type="nucleotide sequence ID" value="NZ_CP115920.1"/>
</dbReference>
<dbReference type="GO" id="GO:0032259">
    <property type="term" value="P:methylation"/>
    <property type="evidence" value="ECO:0007669"/>
    <property type="project" value="UniProtKB-KW"/>
</dbReference>
<keyword evidence="2" id="KW-0808">Transferase</keyword>
<evidence type="ECO:0000313" key="2">
    <source>
        <dbReference type="EMBL" id="XCD17104.1"/>
    </source>
</evidence>
<evidence type="ECO:0000259" key="1">
    <source>
        <dbReference type="Pfam" id="PF13679"/>
    </source>
</evidence>
<gene>
    <name evidence="2" type="ORF">PG915_06135</name>
</gene>
<sequence length="398" mass="45082">MRQQFDQLTAILKAYQDYWRHDPFIQIVSGQLPWQSQHPALSEWLSECSPEHIQTLKQSPLQCAEALSPFIPELHALQQAAVIDSIGEASHLTLPRGLDSGVPGRKLEQIRQMGSACIHNHHGSEWLEWCSGKGFLGRILSSQTEQKVTSFEYQQALCDAGQHEANRRGLSMQFVQGDAFDESSKQVFNANQHAVALHACGDLHVTLIHHAIGARLPALTLSPCCYHLIQDEQYQPLSELGRQAELSLTKQELRIPLQETVTGGERVKRHREQEMVFRLGFDALCQQNQVTEGYEPVPSIKKSQLSDGFEHFCHWAAAQKSLTIPQVDFEHFERVGQARFWKMEALSLVQSVFRRPLEVWLALDKALYLKSHGYQVSLSTFCDTATTPRNILLHAFKS</sequence>
<protein>
    <submittedName>
        <fullName evidence="2">Methyltransferase</fullName>
    </submittedName>
</protein>
<proteinExistence type="predicted"/>
<accession>A0AAU8BKC3</accession>
<reference evidence="2" key="1">
    <citation type="submission" date="2023-01" db="EMBL/GenBank/DDBJ databases">
        <title>Vibrio sp. CB1-14 genome sequencing.</title>
        <authorList>
            <person name="Otstavnykh N."/>
            <person name="Isaeva M."/>
            <person name="Meleshko D."/>
        </authorList>
    </citation>
    <scope>NUCLEOTIDE SEQUENCE</scope>
    <source>
        <strain evidence="2">CB1-14</strain>
    </source>
</reference>
<keyword evidence="2" id="KW-0489">Methyltransferase</keyword>
<dbReference type="PANTHER" id="PTHR13369:SF0">
    <property type="entry name" value="GLUTATHIONE S-TRANSFERASE C-TERMINAL DOMAIN-CONTAINING PROTEIN"/>
    <property type="match status" value="1"/>
</dbReference>
<dbReference type="EMBL" id="CP115920">
    <property type="protein sequence ID" value="XCD17104.1"/>
    <property type="molecule type" value="Genomic_DNA"/>
</dbReference>
<dbReference type="Pfam" id="PF13679">
    <property type="entry name" value="Methyltransf_32"/>
    <property type="match status" value="1"/>
</dbReference>